<feature type="signal peptide" evidence="2">
    <location>
        <begin position="1"/>
        <end position="21"/>
    </location>
</feature>
<reference evidence="3 4" key="2">
    <citation type="submission" date="2020-05" db="EMBL/GenBank/DDBJ databases">
        <title>Identification and distribution of gene clusters putatively required for synthesis of sphingolipid metabolism inhibitors in phylogenetically diverse species of the filamentous fungus Fusarium.</title>
        <authorList>
            <person name="Kim H.-S."/>
            <person name="Busman M."/>
            <person name="Brown D.W."/>
            <person name="Divon H."/>
            <person name="Uhlig S."/>
            <person name="Proctor R.H."/>
        </authorList>
    </citation>
    <scope>NUCLEOTIDE SEQUENCE [LARGE SCALE GENOMIC DNA]</scope>
    <source>
        <strain evidence="3 4">NRRL 25331</strain>
    </source>
</reference>
<evidence type="ECO:0008006" key="5">
    <source>
        <dbReference type="Google" id="ProtNLM"/>
    </source>
</evidence>
<keyword evidence="4" id="KW-1185">Reference proteome</keyword>
<feature type="compositionally biased region" description="Basic and acidic residues" evidence="1">
    <location>
        <begin position="206"/>
        <end position="221"/>
    </location>
</feature>
<gene>
    <name evidence="3" type="ORF">FCIRC_5545</name>
</gene>
<sequence length="249" mass="28865">MSLLTFFLILSQVCLFYSVQALSVARDTIDRSSTIEKLDFSQSPHTLNSASSFQVEFEDPYERQRITLNLQPSRNVVSRLITVQHINSTDNHGVITDIQTQRPLLYKGVAFVNDIEQQTQRRVGWARVMMRYRQGRHVIEGTFTNDGTHHHVSLDLNERQARQSQEGQLRKRSERMVVWKQTRDESEGALSQRSSSDEPTCQAQKYNDRRRQTSDDQDTHRPLLARQDVNDWFDPRDVIGSTEGCPNSR</sequence>
<evidence type="ECO:0000313" key="4">
    <source>
        <dbReference type="Proteomes" id="UP000572754"/>
    </source>
</evidence>
<dbReference type="AlphaFoldDB" id="A0A8H5U850"/>
<dbReference type="EMBL" id="JAAQPE010000183">
    <property type="protein sequence ID" value="KAF5681457.1"/>
    <property type="molecule type" value="Genomic_DNA"/>
</dbReference>
<protein>
    <recommendedName>
        <fullName evidence="5">Secreted protein</fullName>
    </recommendedName>
</protein>
<evidence type="ECO:0000256" key="1">
    <source>
        <dbReference type="SAM" id="MobiDB-lite"/>
    </source>
</evidence>
<accession>A0A8H5U850</accession>
<feature type="compositionally biased region" description="Polar residues" evidence="1">
    <location>
        <begin position="189"/>
        <end position="205"/>
    </location>
</feature>
<organism evidence="3 4">
    <name type="scientific">Fusarium circinatum</name>
    <name type="common">Pitch canker fungus</name>
    <name type="synonym">Gibberella circinata</name>
    <dbReference type="NCBI Taxonomy" id="48490"/>
    <lineage>
        <taxon>Eukaryota</taxon>
        <taxon>Fungi</taxon>
        <taxon>Dikarya</taxon>
        <taxon>Ascomycota</taxon>
        <taxon>Pezizomycotina</taxon>
        <taxon>Sordariomycetes</taxon>
        <taxon>Hypocreomycetidae</taxon>
        <taxon>Hypocreales</taxon>
        <taxon>Nectriaceae</taxon>
        <taxon>Fusarium</taxon>
        <taxon>Fusarium fujikuroi species complex</taxon>
    </lineage>
</organism>
<proteinExistence type="predicted"/>
<comment type="caution">
    <text evidence="3">The sequence shown here is derived from an EMBL/GenBank/DDBJ whole genome shotgun (WGS) entry which is preliminary data.</text>
</comment>
<feature type="chain" id="PRO_5034808914" description="Secreted protein" evidence="2">
    <location>
        <begin position="22"/>
        <end position="249"/>
    </location>
</feature>
<evidence type="ECO:0000313" key="3">
    <source>
        <dbReference type="EMBL" id="KAF5681457.1"/>
    </source>
</evidence>
<feature type="region of interest" description="Disordered" evidence="1">
    <location>
        <begin position="181"/>
        <end position="249"/>
    </location>
</feature>
<reference evidence="4" key="1">
    <citation type="journal article" date="2020" name="BMC Genomics">
        <title>Correction to: Identification and distribution of gene clusters required for synthesis of sphingolipid metabolism inhibitors in diverse species of the filamentous fungus Fusarium.</title>
        <authorList>
            <person name="Kim H.S."/>
            <person name="Lohmar J.M."/>
            <person name="Busman M."/>
            <person name="Brown D.W."/>
            <person name="Naumann T.A."/>
            <person name="Divon H.H."/>
            <person name="Lysoe E."/>
            <person name="Uhlig S."/>
            <person name="Proctor R.H."/>
        </authorList>
    </citation>
    <scope>NUCLEOTIDE SEQUENCE [LARGE SCALE GENOMIC DNA]</scope>
    <source>
        <strain evidence="4">NRRL 25331</strain>
    </source>
</reference>
<name>A0A8H5U850_FUSCI</name>
<keyword evidence="2" id="KW-0732">Signal</keyword>
<evidence type="ECO:0000256" key="2">
    <source>
        <dbReference type="SAM" id="SignalP"/>
    </source>
</evidence>
<dbReference type="Proteomes" id="UP000572754">
    <property type="component" value="Unassembled WGS sequence"/>
</dbReference>